<evidence type="ECO:0000313" key="3">
    <source>
        <dbReference type="Proteomes" id="UP000634136"/>
    </source>
</evidence>
<protein>
    <submittedName>
        <fullName evidence="2">Uncharacterized protein</fullName>
    </submittedName>
</protein>
<dbReference type="Proteomes" id="UP000634136">
    <property type="component" value="Unassembled WGS sequence"/>
</dbReference>
<sequence length="48" mass="5587">MSEVQRERDRSTEEDDQFTQSKKKAKASEVGIEDLNASMRSKVLTWLQ</sequence>
<evidence type="ECO:0000256" key="1">
    <source>
        <dbReference type="SAM" id="MobiDB-lite"/>
    </source>
</evidence>
<name>A0A834SRK2_9FABA</name>
<evidence type="ECO:0000313" key="2">
    <source>
        <dbReference type="EMBL" id="KAF7802079.1"/>
    </source>
</evidence>
<organism evidence="2 3">
    <name type="scientific">Senna tora</name>
    <dbReference type="NCBI Taxonomy" id="362788"/>
    <lineage>
        <taxon>Eukaryota</taxon>
        <taxon>Viridiplantae</taxon>
        <taxon>Streptophyta</taxon>
        <taxon>Embryophyta</taxon>
        <taxon>Tracheophyta</taxon>
        <taxon>Spermatophyta</taxon>
        <taxon>Magnoliopsida</taxon>
        <taxon>eudicotyledons</taxon>
        <taxon>Gunneridae</taxon>
        <taxon>Pentapetalae</taxon>
        <taxon>rosids</taxon>
        <taxon>fabids</taxon>
        <taxon>Fabales</taxon>
        <taxon>Fabaceae</taxon>
        <taxon>Caesalpinioideae</taxon>
        <taxon>Cassia clade</taxon>
        <taxon>Senna</taxon>
    </lineage>
</organism>
<keyword evidence="3" id="KW-1185">Reference proteome</keyword>
<proteinExistence type="predicted"/>
<gene>
    <name evidence="2" type="ORF">G2W53_041190</name>
</gene>
<reference evidence="2" key="1">
    <citation type="submission" date="2020-09" db="EMBL/GenBank/DDBJ databases">
        <title>Genome-Enabled Discovery of Anthraquinone Biosynthesis in Senna tora.</title>
        <authorList>
            <person name="Kang S.-H."/>
            <person name="Pandey R.P."/>
            <person name="Lee C.-M."/>
            <person name="Sim J.-S."/>
            <person name="Jeong J.-T."/>
            <person name="Choi B.-S."/>
            <person name="Jung M."/>
            <person name="Ginzburg D."/>
            <person name="Zhao K."/>
            <person name="Won S.Y."/>
            <person name="Oh T.-J."/>
            <person name="Yu Y."/>
            <person name="Kim N.-H."/>
            <person name="Lee O.R."/>
            <person name="Lee T.-H."/>
            <person name="Bashyal P."/>
            <person name="Kim T.-S."/>
            <person name="Lee W.-H."/>
            <person name="Kawkins C."/>
            <person name="Kim C.-K."/>
            <person name="Kim J.S."/>
            <person name="Ahn B.O."/>
            <person name="Rhee S.Y."/>
            <person name="Sohng J.K."/>
        </authorList>
    </citation>
    <scope>NUCLEOTIDE SEQUENCE</scope>
    <source>
        <tissue evidence="2">Leaf</tissue>
    </source>
</reference>
<accession>A0A834SRK2</accession>
<comment type="caution">
    <text evidence="2">The sequence shown here is derived from an EMBL/GenBank/DDBJ whole genome shotgun (WGS) entry which is preliminary data.</text>
</comment>
<dbReference type="EMBL" id="JAAIUW010000013">
    <property type="protein sequence ID" value="KAF7802079.1"/>
    <property type="molecule type" value="Genomic_DNA"/>
</dbReference>
<feature type="compositionally biased region" description="Basic and acidic residues" evidence="1">
    <location>
        <begin position="1"/>
        <end position="11"/>
    </location>
</feature>
<dbReference type="AlphaFoldDB" id="A0A834SRK2"/>
<feature type="region of interest" description="Disordered" evidence="1">
    <location>
        <begin position="1"/>
        <end position="29"/>
    </location>
</feature>